<evidence type="ECO:0000313" key="2">
    <source>
        <dbReference type="Proteomes" id="UP000249016"/>
    </source>
</evidence>
<proteinExistence type="predicted"/>
<organism evidence="1 2">
    <name type="scientific">Spirosoma telluris</name>
    <dbReference type="NCBI Taxonomy" id="2183553"/>
    <lineage>
        <taxon>Bacteria</taxon>
        <taxon>Pseudomonadati</taxon>
        <taxon>Bacteroidota</taxon>
        <taxon>Cytophagia</taxon>
        <taxon>Cytophagales</taxon>
        <taxon>Cytophagaceae</taxon>
        <taxon>Spirosoma</taxon>
    </lineage>
</organism>
<evidence type="ECO:0000313" key="1">
    <source>
        <dbReference type="EMBL" id="RAI74099.1"/>
    </source>
</evidence>
<dbReference type="InterPro" id="IPR011050">
    <property type="entry name" value="Pectin_lyase_fold/virulence"/>
</dbReference>
<comment type="caution">
    <text evidence="1">The sequence shown here is derived from an EMBL/GenBank/DDBJ whole genome shotgun (WGS) entry which is preliminary data.</text>
</comment>
<dbReference type="Proteomes" id="UP000249016">
    <property type="component" value="Unassembled WGS sequence"/>
</dbReference>
<accession>A0A327NIG7</accession>
<keyword evidence="2" id="KW-1185">Reference proteome</keyword>
<sequence length="169" mass="17627">MRDHVAIYGGFLGNETAVNERPALDPTLGQPVGTSVSSSTLSGDIGMPSDVSDNSFRILSASNLLTGEVLDGFVISGANANVGSFTTGAAINLSNSSPAIRNCVIENNTSTGQGAAANSITLSQLNLDKCLVRNNHASISPIYMLGEQSQTVFFRVIHQELSLSQAARL</sequence>
<dbReference type="EMBL" id="QLII01000001">
    <property type="protein sequence ID" value="RAI74099.1"/>
    <property type="molecule type" value="Genomic_DNA"/>
</dbReference>
<name>A0A327NIG7_9BACT</name>
<evidence type="ECO:0008006" key="3">
    <source>
        <dbReference type="Google" id="ProtNLM"/>
    </source>
</evidence>
<reference evidence="1 2" key="1">
    <citation type="submission" date="2018-06" db="EMBL/GenBank/DDBJ databases">
        <title>Spirosoma sp. HMF3257 Genome sequencing and assembly.</title>
        <authorList>
            <person name="Kang H."/>
            <person name="Cha I."/>
            <person name="Kim H."/>
            <person name="Kang J."/>
            <person name="Joh K."/>
        </authorList>
    </citation>
    <scope>NUCLEOTIDE SEQUENCE [LARGE SCALE GENOMIC DNA]</scope>
    <source>
        <strain evidence="1 2">HMF3257</strain>
    </source>
</reference>
<protein>
    <recommendedName>
        <fullName evidence="3">Right-handed parallel beta-helix repeat-containing protein</fullName>
    </recommendedName>
</protein>
<gene>
    <name evidence="1" type="ORF">HMF3257_06605</name>
</gene>
<dbReference type="AlphaFoldDB" id="A0A327NIG7"/>
<dbReference type="SUPFAM" id="SSF51126">
    <property type="entry name" value="Pectin lyase-like"/>
    <property type="match status" value="1"/>
</dbReference>